<dbReference type="GO" id="GO:0016740">
    <property type="term" value="F:transferase activity"/>
    <property type="evidence" value="ECO:0007669"/>
    <property type="project" value="UniProtKB-KW"/>
</dbReference>
<dbReference type="PANTHER" id="PTHR43968:SF6">
    <property type="entry name" value="GLUTATHIONE S-TRANSFERASE OMEGA"/>
    <property type="match status" value="1"/>
</dbReference>
<dbReference type="PANTHER" id="PTHR43968">
    <property type="match status" value="1"/>
</dbReference>
<dbReference type="Pfam" id="PF13410">
    <property type="entry name" value="GST_C_2"/>
    <property type="match status" value="1"/>
</dbReference>
<dbReference type="InterPro" id="IPR010987">
    <property type="entry name" value="Glutathione-S-Trfase_C-like"/>
</dbReference>
<organism evidence="3 4">
    <name type="scientific">Ferrimonas aestuarii</name>
    <dbReference type="NCBI Taxonomy" id="2569539"/>
    <lineage>
        <taxon>Bacteria</taxon>
        <taxon>Pseudomonadati</taxon>
        <taxon>Pseudomonadota</taxon>
        <taxon>Gammaproteobacteria</taxon>
        <taxon>Alteromonadales</taxon>
        <taxon>Ferrimonadaceae</taxon>
        <taxon>Ferrimonas</taxon>
    </lineage>
</organism>
<dbReference type="OrthoDB" id="9782992at2"/>
<dbReference type="SUPFAM" id="SSF52833">
    <property type="entry name" value="Thioredoxin-like"/>
    <property type="match status" value="1"/>
</dbReference>
<dbReference type="Proteomes" id="UP000305675">
    <property type="component" value="Unassembled WGS sequence"/>
</dbReference>
<feature type="domain" description="GST C-terminal" evidence="2">
    <location>
        <begin position="83"/>
        <end position="207"/>
    </location>
</feature>
<dbReference type="InterPro" id="IPR040079">
    <property type="entry name" value="Glutathione_S-Trfase"/>
</dbReference>
<dbReference type="SFLD" id="SFLDG00358">
    <property type="entry name" value="Main_(cytGST)"/>
    <property type="match status" value="1"/>
</dbReference>
<dbReference type="PROSITE" id="PS50405">
    <property type="entry name" value="GST_CTER"/>
    <property type="match status" value="1"/>
</dbReference>
<evidence type="ECO:0000313" key="4">
    <source>
        <dbReference type="Proteomes" id="UP000305675"/>
    </source>
</evidence>
<dbReference type="SFLD" id="SFLDS00019">
    <property type="entry name" value="Glutathione_Transferase_(cytos"/>
    <property type="match status" value="1"/>
</dbReference>
<accession>A0A4U1BNC7</accession>
<dbReference type="AlphaFoldDB" id="A0A4U1BNC7"/>
<dbReference type="Gene3D" id="1.20.1050.10">
    <property type="match status" value="1"/>
</dbReference>
<gene>
    <name evidence="3" type="ORF">FCL42_10525</name>
</gene>
<dbReference type="SUPFAM" id="SSF47616">
    <property type="entry name" value="GST C-terminal domain-like"/>
    <property type="match status" value="1"/>
</dbReference>
<reference evidence="3 4" key="1">
    <citation type="submission" date="2019-04" db="EMBL/GenBank/DDBJ databases">
        <authorList>
            <person name="Hwang J.C."/>
        </authorList>
    </citation>
    <scope>NUCLEOTIDE SEQUENCE [LARGE SCALE GENOMIC DNA]</scope>
    <source>
        <strain evidence="3 4">IMCC35002</strain>
    </source>
</reference>
<dbReference type="Pfam" id="PF13409">
    <property type="entry name" value="GST_N_2"/>
    <property type="match status" value="1"/>
</dbReference>
<dbReference type="PROSITE" id="PS50404">
    <property type="entry name" value="GST_NTER"/>
    <property type="match status" value="1"/>
</dbReference>
<evidence type="ECO:0000313" key="3">
    <source>
        <dbReference type="EMBL" id="TKB54992.1"/>
    </source>
</evidence>
<keyword evidence="3" id="KW-0808">Transferase</keyword>
<evidence type="ECO:0000259" key="2">
    <source>
        <dbReference type="PROSITE" id="PS50405"/>
    </source>
</evidence>
<dbReference type="CDD" id="cd00299">
    <property type="entry name" value="GST_C_family"/>
    <property type="match status" value="1"/>
</dbReference>
<dbReference type="EMBL" id="SWCJ01000006">
    <property type="protein sequence ID" value="TKB54992.1"/>
    <property type="molecule type" value="Genomic_DNA"/>
</dbReference>
<dbReference type="Gene3D" id="3.40.30.10">
    <property type="entry name" value="Glutaredoxin"/>
    <property type="match status" value="1"/>
</dbReference>
<name>A0A4U1BNC7_9GAMM</name>
<comment type="caution">
    <text evidence="3">The sequence shown here is derived from an EMBL/GenBank/DDBJ whole genome shotgun (WGS) entry which is preliminary data.</text>
</comment>
<dbReference type="InterPro" id="IPR004045">
    <property type="entry name" value="Glutathione_S-Trfase_N"/>
</dbReference>
<protein>
    <submittedName>
        <fullName evidence="3">Glutathione S-transferase family protein</fullName>
    </submittedName>
</protein>
<evidence type="ECO:0000259" key="1">
    <source>
        <dbReference type="PROSITE" id="PS50404"/>
    </source>
</evidence>
<dbReference type="InterPro" id="IPR036282">
    <property type="entry name" value="Glutathione-S-Trfase_C_sf"/>
</dbReference>
<dbReference type="InterPro" id="IPR050983">
    <property type="entry name" value="GST_Omega/HSP26"/>
</dbReference>
<dbReference type="RefSeq" id="WP_136863378.1">
    <property type="nucleotide sequence ID" value="NZ_SWCJ01000006.1"/>
</dbReference>
<dbReference type="GO" id="GO:0005737">
    <property type="term" value="C:cytoplasm"/>
    <property type="evidence" value="ECO:0007669"/>
    <property type="project" value="TreeGrafter"/>
</dbReference>
<sequence>MLKVVSFKICPFVQRITAMLEAKGLPYEVEFISLSDKPQWFLDISPNGQVPLLITEEGAALFESDAIAEYLEDAYPKLQPQLSATQTALNRAWSYLGSKQYLVQCSAQSSKDIATLKERTAKLATSFAKVEKELGPHRYFNSDELSMVDLAWLPVLHRAQIIKEQTGYDFIHGYPKVQAWQHALMATGIAEKSVPEDFLEHFSNYYLSANTLLGRCQCQPDCECNASNLETQAAAHQCCELTASTQAAGQCGSSNCCG</sequence>
<dbReference type="CDD" id="cd00570">
    <property type="entry name" value="GST_N_family"/>
    <property type="match status" value="1"/>
</dbReference>
<feature type="domain" description="GST N-terminal" evidence="1">
    <location>
        <begin position="1"/>
        <end position="79"/>
    </location>
</feature>
<dbReference type="InterPro" id="IPR036249">
    <property type="entry name" value="Thioredoxin-like_sf"/>
</dbReference>
<proteinExistence type="predicted"/>
<keyword evidence="4" id="KW-1185">Reference proteome</keyword>